<organism evidence="1 2">
    <name type="scientific">Heterorhabditis bacteriophora</name>
    <name type="common">Entomopathogenic nematode worm</name>
    <dbReference type="NCBI Taxonomy" id="37862"/>
    <lineage>
        <taxon>Eukaryota</taxon>
        <taxon>Metazoa</taxon>
        <taxon>Ecdysozoa</taxon>
        <taxon>Nematoda</taxon>
        <taxon>Chromadorea</taxon>
        <taxon>Rhabditida</taxon>
        <taxon>Rhabditina</taxon>
        <taxon>Rhabditomorpha</taxon>
        <taxon>Strongyloidea</taxon>
        <taxon>Heterorhabditidae</taxon>
        <taxon>Heterorhabditis</taxon>
    </lineage>
</organism>
<dbReference type="Proteomes" id="UP000095283">
    <property type="component" value="Unplaced"/>
</dbReference>
<evidence type="ECO:0000313" key="2">
    <source>
        <dbReference type="WBParaSite" id="Hba_19031"/>
    </source>
</evidence>
<protein>
    <submittedName>
        <fullName evidence="2">DUF3330 domain-containing protein</fullName>
    </submittedName>
</protein>
<reference evidence="2" key="1">
    <citation type="submission" date="2016-11" db="UniProtKB">
        <authorList>
            <consortium name="WormBaseParasite"/>
        </authorList>
    </citation>
    <scope>IDENTIFICATION</scope>
</reference>
<dbReference type="WBParaSite" id="Hba_19031">
    <property type="protein sequence ID" value="Hba_19031"/>
    <property type="gene ID" value="Hba_19031"/>
</dbReference>
<evidence type="ECO:0000313" key="1">
    <source>
        <dbReference type="Proteomes" id="UP000095283"/>
    </source>
</evidence>
<proteinExistence type="predicted"/>
<dbReference type="AlphaFoldDB" id="A0A1I7XNH1"/>
<keyword evidence="1" id="KW-1185">Reference proteome</keyword>
<name>A0A1I7XNH1_HETBA</name>
<accession>A0A1I7XNH1</accession>
<sequence length="47" mass="5189">MASCGIIVYAPQESFPELELEKKQAIVQLIPVASIKSYAKSTRFCSI</sequence>